<dbReference type="AlphaFoldDB" id="I4EN50"/>
<organism evidence="1 2">
    <name type="scientific">Nitrolancea hollandica Lb</name>
    <dbReference type="NCBI Taxonomy" id="1129897"/>
    <lineage>
        <taxon>Bacteria</taxon>
        <taxon>Pseudomonadati</taxon>
        <taxon>Thermomicrobiota</taxon>
        <taxon>Thermomicrobia</taxon>
        <taxon>Sphaerobacterales</taxon>
        <taxon>Sphaerobacterineae</taxon>
        <taxon>Sphaerobacteraceae</taxon>
        <taxon>Nitrolancea</taxon>
    </lineage>
</organism>
<sequence length="141" mass="16329">MDNFLGNVFRRKGSRPESEREPAALDVRCVVPGVYMGGHPDYPEPDHLLPTKWFVRNDGIEVRQGESRRFFIPAADILGVRSGVERARFARLGDNWFVFIGFQYQGQPTEVSFRIEHMNREQKAEEFCRAVVAMREEIGQR</sequence>
<evidence type="ECO:0000313" key="2">
    <source>
        <dbReference type="Proteomes" id="UP000004221"/>
    </source>
</evidence>
<dbReference type="Proteomes" id="UP000004221">
    <property type="component" value="Unassembled WGS sequence"/>
</dbReference>
<comment type="caution">
    <text evidence="1">The sequence shown here is derived from an EMBL/GenBank/DDBJ whole genome shotgun (WGS) entry which is preliminary data.</text>
</comment>
<evidence type="ECO:0000313" key="1">
    <source>
        <dbReference type="EMBL" id="CCF86113.1"/>
    </source>
</evidence>
<protein>
    <recommendedName>
        <fullName evidence="3">YokE-like PH domain-containing protein</fullName>
    </recommendedName>
</protein>
<proteinExistence type="predicted"/>
<name>I4EN50_9BACT</name>
<gene>
    <name evidence="1" type="ORF">NITHO_740005</name>
</gene>
<accession>I4EN50</accession>
<evidence type="ECO:0008006" key="3">
    <source>
        <dbReference type="Google" id="ProtNLM"/>
    </source>
</evidence>
<dbReference type="EMBL" id="CAGS01000709">
    <property type="protein sequence ID" value="CCF86113.1"/>
    <property type="molecule type" value="Genomic_DNA"/>
</dbReference>
<dbReference type="RefSeq" id="WP_008481744.1">
    <property type="nucleotide sequence ID" value="NZ_CAGS01000709.1"/>
</dbReference>
<keyword evidence="2" id="KW-1185">Reference proteome</keyword>
<reference evidence="1 2" key="1">
    <citation type="journal article" date="2012" name="ISME J.">
        <title>Nitrification expanded: discovery, physiology and genomics of a nitrite-oxidizing bacterium from the phylum Chloroflexi.</title>
        <authorList>
            <person name="Sorokin D.Y."/>
            <person name="Lucker S."/>
            <person name="Vejmelkova D."/>
            <person name="Kostrikina N.A."/>
            <person name="Kleerebezem R."/>
            <person name="Rijpstra W.I."/>
            <person name="Damste J.S."/>
            <person name="Le Paslier D."/>
            <person name="Muyzer G."/>
            <person name="Wagner M."/>
            <person name="van Loosdrecht M.C."/>
            <person name="Daims H."/>
        </authorList>
    </citation>
    <scope>NUCLEOTIDE SEQUENCE [LARGE SCALE GENOMIC DNA]</scope>
    <source>
        <strain evidence="2">none</strain>
    </source>
</reference>